<dbReference type="Gene3D" id="3.10.580.10">
    <property type="entry name" value="CBS-domain"/>
    <property type="match status" value="1"/>
</dbReference>
<sequence length="159" mass="18011">MKLTAKDVMYLEYETISMDAPVMEAVERIAHGKVRESGYKTISLIVTDPVGGMAGVISMVDILYNLRPPFFNYMEDNAGMDMDDITPYIERFKGLSVRHVMSTQASTAEADEHILVLVDRMVRKKIRRLPVLENGTVIGVVYIHEVFQRLCKDWLGIAV</sequence>
<evidence type="ECO:0000313" key="4">
    <source>
        <dbReference type="EMBL" id="SHJ42618.1"/>
    </source>
</evidence>
<dbReference type="STRING" id="1121393.SAMN02745216_01646"/>
<dbReference type="OrthoDB" id="5419202at2"/>
<keyword evidence="5" id="KW-1185">Reference proteome</keyword>
<dbReference type="EMBL" id="FQZU01000007">
    <property type="protein sequence ID" value="SHJ42618.1"/>
    <property type="molecule type" value="Genomic_DNA"/>
</dbReference>
<dbReference type="PROSITE" id="PS51371">
    <property type="entry name" value="CBS"/>
    <property type="match status" value="2"/>
</dbReference>
<evidence type="ECO:0000256" key="2">
    <source>
        <dbReference type="PROSITE-ProRule" id="PRU00703"/>
    </source>
</evidence>
<proteinExistence type="predicted"/>
<dbReference type="AlphaFoldDB" id="A0A1M6J7F5"/>
<reference evidence="5" key="1">
    <citation type="submission" date="2016-11" db="EMBL/GenBank/DDBJ databases">
        <authorList>
            <person name="Varghese N."/>
            <person name="Submissions S."/>
        </authorList>
    </citation>
    <scope>NUCLEOTIDE SEQUENCE [LARGE SCALE GENOMIC DNA]</scope>
    <source>
        <strain evidence="5">DSM 16219</strain>
    </source>
</reference>
<protein>
    <submittedName>
        <fullName evidence="4">CBS domain-containing protein</fullName>
    </submittedName>
</protein>
<keyword evidence="1 2" id="KW-0129">CBS domain</keyword>
<dbReference type="PANTHER" id="PTHR43080:SF2">
    <property type="entry name" value="CBS DOMAIN-CONTAINING PROTEIN"/>
    <property type="match status" value="1"/>
</dbReference>
<name>A0A1M6J7F5_9BACT</name>
<dbReference type="Proteomes" id="UP000183994">
    <property type="component" value="Unassembled WGS sequence"/>
</dbReference>
<dbReference type="PANTHER" id="PTHR43080">
    <property type="entry name" value="CBS DOMAIN-CONTAINING PROTEIN CBSX3, MITOCHONDRIAL"/>
    <property type="match status" value="1"/>
</dbReference>
<gene>
    <name evidence="4" type="ORF">SAMN02745216_01646</name>
</gene>
<accession>A0A1M6J7F5</accession>
<evidence type="ECO:0000259" key="3">
    <source>
        <dbReference type="PROSITE" id="PS51371"/>
    </source>
</evidence>
<feature type="domain" description="CBS" evidence="3">
    <location>
        <begin position="101"/>
        <end position="159"/>
    </location>
</feature>
<dbReference type="Pfam" id="PF00571">
    <property type="entry name" value="CBS"/>
    <property type="match status" value="2"/>
</dbReference>
<evidence type="ECO:0000256" key="1">
    <source>
        <dbReference type="ARBA" id="ARBA00023122"/>
    </source>
</evidence>
<evidence type="ECO:0000313" key="5">
    <source>
        <dbReference type="Proteomes" id="UP000183994"/>
    </source>
</evidence>
<dbReference type="SUPFAM" id="SSF54631">
    <property type="entry name" value="CBS-domain pair"/>
    <property type="match status" value="1"/>
</dbReference>
<organism evidence="4 5">
    <name type="scientific">Desulfatibacillum alkenivorans DSM 16219</name>
    <dbReference type="NCBI Taxonomy" id="1121393"/>
    <lineage>
        <taxon>Bacteria</taxon>
        <taxon>Pseudomonadati</taxon>
        <taxon>Thermodesulfobacteriota</taxon>
        <taxon>Desulfobacteria</taxon>
        <taxon>Desulfobacterales</taxon>
        <taxon>Desulfatibacillaceae</taxon>
        <taxon>Desulfatibacillum</taxon>
    </lineage>
</organism>
<dbReference type="InterPro" id="IPR046342">
    <property type="entry name" value="CBS_dom_sf"/>
</dbReference>
<dbReference type="RefSeq" id="WP_073474815.1">
    <property type="nucleotide sequence ID" value="NZ_FQZU01000007.1"/>
</dbReference>
<feature type="domain" description="CBS" evidence="3">
    <location>
        <begin position="9"/>
        <end position="74"/>
    </location>
</feature>
<dbReference type="InterPro" id="IPR051257">
    <property type="entry name" value="Diverse_CBS-Domain"/>
</dbReference>
<dbReference type="InterPro" id="IPR000644">
    <property type="entry name" value="CBS_dom"/>
</dbReference>